<dbReference type="EMBL" id="SGXA01000002">
    <property type="protein sequence ID" value="RZS72585.1"/>
    <property type="molecule type" value="Genomic_DNA"/>
</dbReference>
<name>A0A4Q7MUM4_9BACT</name>
<evidence type="ECO:0000313" key="2">
    <source>
        <dbReference type="EMBL" id="RZS72585.1"/>
    </source>
</evidence>
<feature type="signal peptide" evidence="1">
    <location>
        <begin position="1"/>
        <end position="21"/>
    </location>
</feature>
<dbReference type="RefSeq" id="WP_130542983.1">
    <property type="nucleotide sequence ID" value="NZ_CP042431.1"/>
</dbReference>
<feature type="chain" id="PRO_5020522436" evidence="1">
    <location>
        <begin position="22"/>
        <end position="153"/>
    </location>
</feature>
<comment type="caution">
    <text evidence="2">The sequence shown here is derived from an EMBL/GenBank/DDBJ whole genome shotgun (WGS) entry which is preliminary data.</text>
</comment>
<gene>
    <name evidence="2" type="ORF">EV199_4506</name>
</gene>
<keyword evidence="1" id="KW-0732">Signal</keyword>
<proteinExistence type="predicted"/>
<dbReference type="AlphaFoldDB" id="A0A4Q7MUM4"/>
<accession>A0A4Q7MUM4</accession>
<keyword evidence="3" id="KW-1185">Reference proteome</keyword>
<protein>
    <submittedName>
        <fullName evidence="2">Uncharacterized protein</fullName>
    </submittedName>
</protein>
<sequence>MILIVLLISLLPIVVQSQAQASESSSLMDRVWLLSDKNAIKGSAKLKAVHEIGQNGFGKPIYNKSLLPFRRLAFTRKRPNLDIIKYYSPNQAVQFTMAHSAAQFDYINICYFDQETNELSCIVIMVNETTPSRQLNKYPLNQWKTNMPNTIQY</sequence>
<dbReference type="Proteomes" id="UP000293874">
    <property type="component" value="Unassembled WGS sequence"/>
</dbReference>
<organism evidence="2 3">
    <name type="scientific">Pseudobacter ginsenosidimutans</name>
    <dbReference type="NCBI Taxonomy" id="661488"/>
    <lineage>
        <taxon>Bacteria</taxon>
        <taxon>Pseudomonadati</taxon>
        <taxon>Bacteroidota</taxon>
        <taxon>Chitinophagia</taxon>
        <taxon>Chitinophagales</taxon>
        <taxon>Chitinophagaceae</taxon>
        <taxon>Pseudobacter</taxon>
    </lineage>
</organism>
<evidence type="ECO:0000256" key="1">
    <source>
        <dbReference type="SAM" id="SignalP"/>
    </source>
</evidence>
<evidence type="ECO:0000313" key="3">
    <source>
        <dbReference type="Proteomes" id="UP000293874"/>
    </source>
</evidence>
<reference evidence="2 3" key="1">
    <citation type="submission" date="2019-02" db="EMBL/GenBank/DDBJ databases">
        <title>Genomic Encyclopedia of Type Strains, Phase IV (KMG-IV): sequencing the most valuable type-strain genomes for metagenomic binning, comparative biology and taxonomic classification.</title>
        <authorList>
            <person name="Goeker M."/>
        </authorList>
    </citation>
    <scope>NUCLEOTIDE SEQUENCE [LARGE SCALE GENOMIC DNA]</scope>
    <source>
        <strain evidence="2 3">DSM 18116</strain>
    </source>
</reference>